<dbReference type="Proteomes" id="UP000830326">
    <property type="component" value="Plasmid unnamed1"/>
</dbReference>
<accession>A0ABY4HGZ5</accession>
<dbReference type="EMBL" id="CP095076">
    <property type="protein sequence ID" value="UOR14186.1"/>
    <property type="molecule type" value="Genomic_DNA"/>
</dbReference>
<sequence>MKKNKVRIFVLLYSVDKKLKDYGIKPIIEDLNMKYKNYRKKVTETSDIVQICKDIDSVCQHHPLKSKALCLHKSLVGYMLIKKLGYDIAIHIGIARETFEAHAWLEYNGKVINDNEEYIRSKYLTTFKS</sequence>
<feature type="domain" description="Microcin J25-processing protein McjB C-terminal" evidence="1">
    <location>
        <begin position="32"/>
        <end position="117"/>
    </location>
</feature>
<geneLocation type="plasmid" evidence="2 3">
    <name>unnamed1</name>
</geneLocation>
<dbReference type="Pfam" id="PF13471">
    <property type="entry name" value="Transglut_core3"/>
    <property type="match status" value="1"/>
</dbReference>
<protein>
    <submittedName>
        <fullName evidence="2">Lasso peptide biosynthesis B2 protein</fullName>
    </submittedName>
</protein>
<dbReference type="InterPro" id="IPR053521">
    <property type="entry name" value="McjB-like"/>
</dbReference>
<keyword evidence="3" id="KW-1185">Reference proteome</keyword>
<dbReference type="InterPro" id="IPR032708">
    <property type="entry name" value="McjB_C"/>
</dbReference>
<evidence type="ECO:0000259" key="1">
    <source>
        <dbReference type="Pfam" id="PF13471"/>
    </source>
</evidence>
<name>A0ABY4HGZ5_9BACI</name>
<evidence type="ECO:0000313" key="3">
    <source>
        <dbReference type="Proteomes" id="UP000830326"/>
    </source>
</evidence>
<gene>
    <name evidence="2" type="ORF">MUO15_21115</name>
</gene>
<evidence type="ECO:0000313" key="2">
    <source>
        <dbReference type="EMBL" id="UOR14186.1"/>
    </source>
</evidence>
<keyword evidence="2" id="KW-0614">Plasmid</keyword>
<reference evidence="2" key="1">
    <citation type="submission" date="2022-04" db="EMBL/GenBank/DDBJ databases">
        <title>Halobacillus sp. isolated from saltern.</title>
        <authorList>
            <person name="Won M."/>
            <person name="Lee C.-M."/>
            <person name="Woen H.-Y."/>
            <person name="Kwon S.-W."/>
        </authorList>
    </citation>
    <scope>NUCLEOTIDE SEQUENCE</scope>
    <source>
        <strain evidence="2">SSHM10-5</strain>
        <plasmid evidence="2">unnamed1</plasmid>
    </source>
</reference>
<dbReference type="NCBIfam" id="NF033537">
    <property type="entry name" value="lasso_biosyn_B2"/>
    <property type="match status" value="1"/>
</dbReference>
<dbReference type="RefSeq" id="WP_245036338.1">
    <property type="nucleotide sequence ID" value="NZ_CP095076.1"/>
</dbReference>
<organism evidence="2 3">
    <name type="scientific">Halobacillus amylolyticus</name>
    <dbReference type="NCBI Taxonomy" id="2932259"/>
    <lineage>
        <taxon>Bacteria</taxon>
        <taxon>Bacillati</taxon>
        <taxon>Bacillota</taxon>
        <taxon>Bacilli</taxon>
        <taxon>Bacillales</taxon>
        <taxon>Bacillaceae</taxon>
        <taxon>Halobacillus</taxon>
    </lineage>
</organism>
<proteinExistence type="predicted"/>